<dbReference type="OrthoDB" id="256333at2759"/>
<organism evidence="5 6">
    <name type="scientific">Verticillium dahliae (strain VdLs.17 / ATCC MYA-4575 / FGSC 10137)</name>
    <name type="common">Verticillium wilt</name>
    <dbReference type="NCBI Taxonomy" id="498257"/>
    <lineage>
        <taxon>Eukaryota</taxon>
        <taxon>Fungi</taxon>
        <taxon>Dikarya</taxon>
        <taxon>Ascomycota</taxon>
        <taxon>Pezizomycotina</taxon>
        <taxon>Sordariomycetes</taxon>
        <taxon>Hypocreomycetidae</taxon>
        <taxon>Glomerellales</taxon>
        <taxon>Plectosphaerellaceae</taxon>
        <taxon>Verticillium</taxon>
    </lineage>
</organism>
<evidence type="ECO:0000256" key="3">
    <source>
        <dbReference type="ARBA" id="ARBA00022833"/>
    </source>
</evidence>
<comment type="cofactor">
    <cofactor evidence="1">
        <name>Zn(2+)</name>
        <dbReference type="ChEBI" id="CHEBI:29105"/>
    </cofactor>
</comment>
<dbReference type="Proteomes" id="UP000001611">
    <property type="component" value="Chromosome 6"/>
</dbReference>
<dbReference type="GO" id="GO:0046872">
    <property type="term" value="F:metal ion binding"/>
    <property type="evidence" value="ECO:0007669"/>
    <property type="project" value="UniProtKB-KW"/>
</dbReference>
<dbReference type="GeneID" id="20705017"/>
<evidence type="ECO:0000313" key="5">
    <source>
        <dbReference type="EMBL" id="EGY22114.1"/>
    </source>
</evidence>
<name>G2WZW2_VERDV</name>
<protein>
    <recommendedName>
        <fullName evidence="7">Alcohol dehydrogenase-like C-terminal domain-containing protein</fullName>
    </recommendedName>
</protein>
<dbReference type="AlphaFoldDB" id="G2WZW2"/>
<dbReference type="RefSeq" id="XP_009655714.1">
    <property type="nucleotide sequence ID" value="XM_009657419.1"/>
</dbReference>
<dbReference type="GO" id="GO:0005737">
    <property type="term" value="C:cytoplasm"/>
    <property type="evidence" value="ECO:0007669"/>
    <property type="project" value="TreeGrafter"/>
</dbReference>
<evidence type="ECO:0000256" key="2">
    <source>
        <dbReference type="ARBA" id="ARBA00022723"/>
    </source>
</evidence>
<accession>G2WZW2</accession>
<dbReference type="InParanoid" id="G2WZW2"/>
<proteinExistence type="predicted"/>
<dbReference type="PANTHER" id="PTHR42940:SF8">
    <property type="entry name" value="VACUOLAR PROTEIN SORTING-ASSOCIATED PROTEIN 11"/>
    <property type="match status" value="1"/>
</dbReference>
<dbReference type="InterPro" id="IPR036291">
    <property type="entry name" value="NAD(P)-bd_dom_sf"/>
</dbReference>
<reference evidence="5 6" key="1">
    <citation type="submission" date="2008-03" db="EMBL/GenBank/DDBJ databases">
        <title>The Genome Sequence of Verticillium dahliae VdLs.17.</title>
        <authorList>
            <consortium name="The Broad Institute Genome Sequencing Platform"/>
            <person name="Ma L.-J.J."/>
            <person name="Klosterman S.J."/>
            <person name="Subbarao K."/>
            <person name="Dobinson K."/>
            <person name="Veronese P."/>
            <person name="Kang S."/>
            <person name="Gold S.E."/>
            <person name="Young S."/>
            <person name="Jaffe D."/>
            <person name="Gnerre S."/>
            <person name="Berlin A."/>
            <person name="Heiman D."/>
            <person name="Hepburn T."/>
            <person name="Sykes S."/>
            <person name="Alvarado L."/>
            <person name="Kodira C.D."/>
            <person name="Lander E."/>
            <person name="Galagan J."/>
            <person name="Nusbaum C."/>
            <person name="Birren B."/>
        </authorList>
    </citation>
    <scope>NUCLEOTIDE SEQUENCE [LARGE SCALE GENOMIC DNA]</scope>
    <source>
        <strain evidence="6">VdLs.17 / ATCC MYA-4575 / FGSC 10137</strain>
    </source>
</reference>
<dbReference type="STRING" id="498257.G2WZW2"/>
<evidence type="ECO:0008006" key="7">
    <source>
        <dbReference type="Google" id="ProtNLM"/>
    </source>
</evidence>
<dbReference type="PANTHER" id="PTHR42940">
    <property type="entry name" value="ALCOHOL DEHYDROGENASE 1-RELATED"/>
    <property type="match status" value="1"/>
</dbReference>
<keyword evidence="3" id="KW-0862">Zinc</keyword>
<evidence type="ECO:0000313" key="6">
    <source>
        <dbReference type="Proteomes" id="UP000001611"/>
    </source>
</evidence>
<dbReference type="Gene3D" id="3.90.180.10">
    <property type="entry name" value="Medium-chain alcohol dehydrogenases, catalytic domain"/>
    <property type="match status" value="1"/>
</dbReference>
<keyword evidence="2" id="KW-0479">Metal-binding</keyword>
<keyword evidence="6" id="KW-1185">Reference proteome</keyword>
<dbReference type="SUPFAM" id="SSF51735">
    <property type="entry name" value="NAD(P)-binding Rossmann-fold domains"/>
    <property type="match status" value="1"/>
</dbReference>
<dbReference type="KEGG" id="vda:VDAG_03554"/>
<dbReference type="EMBL" id="DS572699">
    <property type="protein sequence ID" value="EGY22114.1"/>
    <property type="molecule type" value="Genomic_DNA"/>
</dbReference>
<sequence>MHAGGYAEYAVAPIKNLVKVPDAVSLAQAAVATDSIATAYHVVAEGRVKYTCAACIIGLGGLGLNGVAVAARLGAEVYGVVISPSIFEPARAAGAMALATKH</sequence>
<evidence type="ECO:0000256" key="4">
    <source>
        <dbReference type="ARBA" id="ARBA00023002"/>
    </source>
</evidence>
<keyword evidence="4" id="KW-0560">Oxidoreductase</keyword>
<dbReference type="GO" id="GO:0004022">
    <property type="term" value="F:alcohol dehydrogenase (NAD+) activity"/>
    <property type="evidence" value="ECO:0007669"/>
    <property type="project" value="TreeGrafter"/>
</dbReference>
<gene>
    <name evidence="5" type="ORF">VDAG_03554</name>
</gene>
<dbReference type="HOGENOM" id="CLU_161544_0_0_1"/>
<evidence type="ECO:0000256" key="1">
    <source>
        <dbReference type="ARBA" id="ARBA00001947"/>
    </source>
</evidence>